<feature type="compositionally biased region" description="Pro residues" evidence="10">
    <location>
        <begin position="88"/>
        <end position="125"/>
    </location>
</feature>
<evidence type="ECO:0000256" key="5">
    <source>
        <dbReference type="ARBA" id="ARBA00022519"/>
    </source>
</evidence>
<dbReference type="AlphaFoldDB" id="G7ZG71"/>
<feature type="compositionally biased region" description="Pro residues" evidence="10">
    <location>
        <begin position="178"/>
        <end position="192"/>
    </location>
</feature>
<evidence type="ECO:0000259" key="11">
    <source>
        <dbReference type="PROSITE" id="PS52015"/>
    </source>
</evidence>
<keyword evidence="6" id="KW-0812">Transmembrane</keyword>
<dbReference type="GO" id="GO:0031992">
    <property type="term" value="F:energy transducer activity"/>
    <property type="evidence" value="ECO:0007669"/>
    <property type="project" value="TreeGrafter"/>
</dbReference>
<dbReference type="PROSITE" id="PS52015">
    <property type="entry name" value="TONB_CTD"/>
    <property type="match status" value="1"/>
</dbReference>
<reference evidence="13" key="1">
    <citation type="journal article" date="2011" name="PLoS Genet.">
        <title>Azospirillum genomes reveal transition of bacteria from aquatic to terrestrial environments.</title>
        <authorList>
            <person name="Wisniewski-Dye F."/>
            <person name="Borziak K."/>
            <person name="Khalsa-Moyers G."/>
            <person name="Alexandre G."/>
            <person name="Sukharnikov L.O."/>
            <person name="Wuichet K."/>
            <person name="Hurst G.B."/>
            <person name="McDonald W.H."/>
            <person name="Robertson J.S."/>
            <person name="Barbe V."/>
            <person name="Calteau A."/>
            <person name="Rouy Z."/>
            <person name="Mangenot S."/>
            <person name="Prigent-Combaret C."/>
            <person name="Normand P."/>
            <person name="Boyer M."/>
            <person name="Siguier P."/>
            <person name="Dessaux Y."/>
            <person name="Elmerich C."/>
            <person name="Condemine G."/>
            <person name="Krishnen G."/>
            <person name="Kennedy I."/>
            <person name="Paterson A.H."/>
            <person name="Gonzalez V."/>
            <person name="Mavingui P."/>
            <person name="Zhulin I.B."/>
        </authorList>
    </citation>
    <scope>NUCLEOTIDE SEQUENCE [LARGE SCALE GENOMIC DNA]</scope>
    <source>
        <strain evidence="13">4B</strain>
    </source>
</reference>
<dbReference type="GO" id="GO:0098797">
    <property type="term" value="C:plasma membrane protein complex"/>
    <property type="evidence" value="ECO:0007669"/>
    <property type="project" value="TreeGrafter"/>
</dbReference>
<keyword evidence="13" id="KW-1185">Reference proteome</keyword>
<evidence type="ECO:0000256" key="6">
    <source>
        <dbReference type="ARBA" id="ARBA00022692"/>
    </source>
</evidence>
<dbReference type="RefSeq" id="WP_014189636.1">
    <property type="nucleotide sequence ID" value="NC_016587.1"/>
</dbReference>
<feature type="domain" description="TonB C-terminal" evidence="11">
    <location>
        <begin position="204"/>
        <end position="295"/>
    </location>
</feature>
<keyword evidence="12" id="KW-0614">Plasmid</keyword>
<evidence type="ECO:0000256" key="7">
    <source>
        <dbReference type="ARBA" id="ARBA00022927"/>
    </source>
</evidence>
<evidence type="ECO:0000256" key="10">
    <source>
        <dbReference type="SAM" id="MobiDB-lite"/>
    </source>
</evidence>
<dbReference type="Pfam" id="PF03544">
    <property type="entry name" value="TonB_C"/>
    <property type="match status" value="1"/>
</dbReference>
<dbReference type="PANTHER" id="PTHR33446:SF2">
    <property type="entry name" value="PROTEIN TONB"/>
    <property type="match status" value="1"/>
</dbReference>
<evidence type="ECO:0000256" key="4">
    <source>
        <dbReference type="ARBA" id="ARBA00022475"/>
    </source>
</evidence>
<gene>
    <name evidence="12" type="primary">tonB</name>
    <name evidence="12" type="ordered locus">AZOLI_p40405</name>
</gene>
<evidence type="ECO:0000256" key="2">
    <source>
        <dbReference type="ARBA" id="ARBA00006555"/>
    </source>
</evidence>
<comment type="similarity">
    <text evidence="2">Belongs to the TonB family.</text>
</comment>
<dbReference type="HOGENOM" id="CLU_076333_2_0_5"/>
<feature type="compositionally biased region" description="Basic and acidic residues" evidence="10">
    <location>
        <begin position="139"/>
        <end position="163"/>
    </location>
</feature>
<proteinExistence type="inferred from homology"/>
<dbReference type="OrthoDB" id="8481221at2"/>
<dbReference type="InterPro" id="IPR037682">
    <property type="entry name" value="TonB_C"/>
</dbReference>
<dbReference type="GO" id="GO:0055085">
    <property type="term" value="P:transmembrane transport"/>
    <property type="evidence" value="ECO:0007669"/>
    <property type="project" value="InterPro"/>
</dbReference>
<dbReference type="InterPro" id="IPR051045">
    <property type="entry name" value="TonB-dependent_transducer"/>
</dbReference>
<dbReference type="EMBL" id="FQ311872">
    <property type="protein sequence ID" value="CBS90787.1"/>
    <property type="molecule type" value="Genomic_DNA"/>
</dbReference>
<accession>G7ZG71</accession>
<keyword evidence="9" id="KW-0472">Membrane</keyword>
<organism evidence="12 13">
    <name type="scientific">Azospirillum lipoferum (strain 4B)</name>
    <dbReference type="NCBI Taxonomy" id="862719"/>
    <lineage>
        <taxon>Bacteria</taxon>
        <taxon>Pseudomonadati</taxon>
        <taxon>Pseudomonadota</taxon>
        <taxon>Alphaproteobacteria</taxon>
        <taxon>Rhodospirillales</taxon>
        <taxon>Azospirillaceae</taxon>
        <taxon>Azospirillum</taxon>
    </lineage>
</organism>
<dbReference type="Gene3D" id="3.30.1150.10">
    <property type="match status" value="1"/>
</dbReference>
<evidence type="ECO:0000256" key="1">
    <source>
        <dbReference type="ARBA" id="ARBA00004383"/>
    </source>
</evidence>
<keyword evidence="3" id="KW-0813">Transport</keyword>
<feature type="region of interest" description="Disordered" evidence="10">
    <location>
        <begin position="1"/>
        <end position="24"/>
    </location>
</feature>
<dbReference type="SUPFAM" id="SSF74653">
    <property type="entry name" value="TolA/TonB C-terminal domain"/>
    <property type="match status" value="1"/>
</dbReference>
<dbReference type="GO" id="GO:0015031">
    <property type="term" value="P:protein transport"/>
    <property type="evidence" value="ECO:0007669"/>
    <property type="project" value="UniProtKB-KW"/>
</dbReference>
<dbReference type="Proteomes" id="UP000005667">
    <property type="component" value="Plasmid AZO_p4"/>
</dbReference>
<comment type="subcellular location">
    <subcellularLocation>
        <location evidence="1">Cell inner membrane</location>
        <topology evidence="1">Single-pass membrane protein</topology>
        <orientation evidence="1">Periplasmic side</orientation>
    </subcellularLocation>
</comment>
<name>G7ZG71_AZOL4</name>
<evidence type="ECO:0000313" key="13">
    <source>
        <dbReference type="Proteomes" id="UP000005667"/>
    </source>
</evidence>
<dbReference type="InterPro" id="IPR006260">
    <property type="entry name" value="TonB/TolA_C"/>
</dbReference>
<dbReference type="PANTHER" id="PTHR33446">
    <property type="entry name" value="PROTEIN TONB-RELATED"/>
    <property type="match status" value="1"/>
</dbReference>
<dbReference type="NCBIfam" id="TIGR01352">
    <property type="entry name" value="tonB_Cterm"/>
    <property type="match status" value="1"/>
</dbReference>
<keyword evidence="5" id="KW-0997">Cell inner membrane</keyword>
<evidence type="ECO:0000256" key="9">
    <source>
        <dbReference type="ARBA" id="ARBA00023136"/>
    </source>
</evidence>
<evidence type="ECO:0000256" key="8">
    <source>
        <dbReference type="ARBA" id="ARBA00022989"/>
    </source>
</evidence>
<dbReference type="KEGG" id="ali:AZOLI_p40405"/>
<feature type="region of interest" description="Disordered" evidence="10">
    <location>
        <begin position="81"/>
        <end position="201"/>
    </location>
</feature>
<evidence type="ECO:0000256" key="3">
    <source>
        <dbReference type="ARBA" id="ARBA00022448"/>
    </source>
</evidence>
<sequence length="295" mass="31490">MSAASEYGAADWSATLSDDGSERPVRGVARWGGSLMLALGVHAAAGVAMVAWHVPITPSEAEPPAVLLELAPLPVAPPEPAPAIDIPLPEPMPEPVIEPLPEPPPPEPEPVVEEPPPPPEPPPVVEPEVVLPKPPPEPPKLKPEVKKEPPKPQPEKPKPEKPKPPRPVAQPVQQAPVAAPPAPAAAPVPAAPAPSAAPSRAVPTWQGRVLGHLERHKRYPRSAQARRQEGVAQVRFTIDREGRVLSVQLDRSSGHSALDEETVEMVRRASPLPAPPEEMGQDRIELVVPVQFFIR</sequence>
<protein>
    <submittedName>
        <fullName evidence="12">Ferric siderophore transporter</fullName>
    </submittedName>
</protein>
<keyword evidence="7" id="KW-0653">Protein transport</keyword>
<dbReference type="PRINTS" id="PR01217">
    <property type="entry name" value="PRICHEXTENSN"/>
</dbReference>
<keyword evidence="4" id="KW-1003">Cell membrane</keyword>
<geneLocation type="plasmid" evidence="12 13">
    <name>AZO_p4</name>
</geneLocation>
<evidence type="ECO:0000313" key="12">
    <source>
        <dbReference type="EMBL" id="CBS90787.1"/>
    </source>
</evidence>
<keyword evidence="8" id="KW-1133">Transmembrane helix</keyword>